<proteinExistence type="predicted"/>
<gene>
    <name evidence="2" type="ORF">BEL07_04310</name>
</gene>
<dbReference type="AlphaFoldDB" id="A0A1E8Q8N7"/>
<dbReference type="OrthoDB" id="5506299at2"/>
<dbReference type="GO" id="GO:0006950">
    <property type="term" value="P:response to stress"/>
    <property type="evidence" value="ECO:0007669"/>
    <property type="project" value="TreeGrafter"/>
</dbReference>
<dbReference type="InterPro" id="IPR036388">
    <property type="entry name" value="WH-like_DNA-bd_sf"/>
</dbReference>
<dbReference type="InterPro" id="IPR039422">
    <property type="entry name" value="MarR/SlyA-like"/>
</dbReference>
<dbReference type="SMART" id="SM00347">
    <property type="entry name" value="HTH_MARR"/>
    <property type="match status" value="1"/>
</dbReference>
<dbReference type="SUPFAM" id="SSF46785">
    <property type="entry name" value="Winged helix' DNA-binding domain"/>
    <property type="match status" value="1"/>
</dbReference>
<dbReference type="Pfam" id="PF12802">
    <property type="entry name" value="MarR_2"/>
    <property type="match status" value="1"/>
</dbReference>
<keyword evidence="3" id="KW-1185">Reference proteome</keyword>
<organism evidence="2 3">
    <name type="scientific">Mycolicibacterium grossiae</name>
    <dbReference type="NCBI Taxonomy" id="1552759"/>
    <lineage>
        <taxon>Bacteria</taxon>
        <taxon>Bacillati</taxon>
        <taxon>Actinomycetota</taxon>
        <taxon>Actinomycetes</taxon>
        <taxon>Mycobacteriales</taxon>
        <taxon>Mycobacteriaceae</taxon>
        <taxon>Mycolicibacterium</taxon>
    </lineage>
</organism>
<dbReference type="InterPro" id="IPR000835">
    <property type="entry name" value="HTH_MarR-typ"/>
</dbReference>
<comment type="caution">
    <text evidence="2">The sequence shown here is derived from an EMBL/GenBank/DDBJ whole genome shotgun (WGS) entry which is preliminary data.</text>
</comment>
<reference evidence="2 3" key="1">
    <citation type="submission" date="2016-09" db="EMBL/GenBank/DDBJ databases">
        <title>genome sequence of Mycobacterium sp. 739 SCH.</title>
        <authorList>
            <person name="Greninger A.L."/>
            <person name="Qin X."/>
            <person name="Jerome K."/>
            <person name="Vora S."/>
            <person name="Quinn K."/>
        </authorList>
    </citation>
    <scope>NUCLEOTIDE SEQUENCE [LARGE SCALE GENOMIC DNA]</scope>
    <source>
        <strain evidence="2 3">SCH</strain>
    </source>
</reference>
<evidence type="ECO:0000313" key="2">
    <source>
        <dbReference type="EMBL" id="OFJ54988.1"/>
    </source>
</evidence>
<evidence type="ECO:0000313" key="3">
    <source>
        <dbReference type="Proteomes" id="UP000178953"/>
    </source>
</evidence>
<dbReference type="PROSITE" id="PS50995">
    <property type="entry name" value="HTH_MARR_2"/>
    <property type="match status" value="1"/>
</dbReference>
<sequence length="150" mass="15961">MPARDDRHTEYADLADLILALARAITADAHTDPAVVELTATEVNVMRFVDRNPGTSPSAVAAATGMQRSNLSRALRDLEAKGMIARTADEHDGRQSRLHPTARAGANLARLRAKWSRLLGGAGADPRHLRAALELLAQLEDGLAPAPATS</sequence>
<name>A0A1E8Q8N7_9MYCO</name>
<dbReference type="InterPro" id="IPR036390">
    <property type="entry name" value="WH_DNA-bd_sf"/>
</dbReference>
<dbReference type="GO" id="GO:0003700">
    <property type="term" value="F:DNA-binding transcription factor activity"/>
    <property type="evidence" value="ECO:0007669"/>
    <property type="project" value="InterPro"/>
</dbReference>
<protein>
    <recommendedName>
        <fullName evidence="1">HTH marR-type domain-containing protein</fullName>
    </recommendedName>
</protein>
<feature type="domain" description="HTH marR-type" evidence="1">
    <location>
        <begin position="11"/>
        <end position="141"/>
    </location>
</feature>
<dbReference type="PANTHER" id="PTHR33164">
    <property type="entry name" value="TRANSCRIPTIONAL REGULATOR, MARR FAMILY"/>
    <property type="match status" value="1"/>
</dbReference>
<dbReference type="Proteomes" id="UP000178953">
    <property type="component" value="Unassembled WGS sequence"/>
</dbReference>
<dbReference type="EMBL" id="MCHX01000007">
    <property type="protein sequence ID" value="OFJ54988.1"/>
    <property type="molecule type" value="Genomic_DNA"/>
</dbReference>
<evidence type="ECO:0000259" key="1">
    <source>
        <dbReference type="PROSITE" id="PS50995"/>
    </source>
</evidence>
<dbReference type="PANTHER" id="PTHR33164:SF43">
    <property type="entry name" value="HTH-TYPE TRANSCRIPTIONAL REPRESSOR YETL"/>
    <property type="match status" value="1"/>
</dbReference>
<dbReference type="RefSeq" id="WP_070351875.1">
    <property type="nucleotide sequence ID" value="NZ_CP043474.1"/>
</dbReference>
<dbReference type="Gene3D" id="1.10.10.10">
    <property type="entry name" value="Winged helix-like DNA-binding domain superfamily/Winged helix DNA-binding domain"/>
    <property type="match status" value="1"/>
</dbReference>
<accession>A0A1E8Q8N7</accession>